<protein>
    <submittedName>
        <fullName evidence="1">Uncharacterized protein</fullName>
    </submittedName>
</protein>
<accession>A0A5N6KEP7</accession>
<dbReference type="Proteomes" id="UP000326757">
    <property type="component" value="Unassembled WGS sequence"/>
</dbReference>
<evidence type="ECO:0000313" key="2">
    <source>
        <dbReference type="Proteomes" id="UP000326757"/>
    </source>
</evidence>
<reference evidence="1 2" key="1">
    <citation type="submission" date="2019-06" db="EMBL/GenBank/DDBJ databases">
        <title>Genome Sequence of the Brown Rot Fungal Pathogen Monilinia laxa.</title>
        <authorList>
            <person name="De Miccolis Angelini R.M."/>
            <person name="Landi L."/>
            <person name="Abate D."/>
            <person name="Pollastro S."/>
            <person name="Romanazzi G."/>
            <person name="Faretra F."/>
        </authorList>
    </citation>
    <scope>NUCLEOTIDE SEQUENCE [LARGE SCALE GENOMIC DNA]</scope>
    <source>
        <strain evidence="1 2">Mlax316</strain>
    </source>
</reference>
<sequence length="68" mass="7934">MVRRKAEHVSVFLEWQNCLVCVIVQQPSCIQFAKIYMYIPMVNVAKCGLRLQTSKRPEDQKYTNNASK</sequence>
<proteinExistence type="predicted"/>
<dbReference type="EMBL" id="VIGI01000004">
    <property type="protein sequence ID" value="KAB8301462.1"/>
    <property type="molecule type" value="Genomic_DNA"/>
</dbReference>
<keyword evidence="2" id="KW-1185">Reference proteome</keyword>
<organism evidence="1 2">
    <name type="scientific">Monilinia laxa</name>
    <name type="common">Brown rot fungus</name>
    <name type="synonym">Sclerotinia laxa</name>
    <dbReference type="NCBI Taxonomy" id="61186"/>
    <lineage>
        <taxon>Eukaryota</taxon>
        <taxon>Fungi</taxon>
        <taxon>Dikarya</taxon>
        <taxon>Ascomycota</taxon>
        <taxon>Pezizomycotina</taxon>
        <taxon>Leotiomycetes</taxon>
        <taxon>Helotiales</taxon>
        <taxon>Sclerotiniaceae</taxon>
        <taxon>Monilinia</taxon>
    </lineage>
</organism>
<evidence type="ECO:0000313" key="1">
    <source>
        <dbReference type="EMBL" id="KAB8301462.1"/>
    </source>
</evidence>
<comment type="caution">
    <text evidence="1">The sequence shown here is derived from an EMBL/GenBank/DDBJ whole genome shotgun (WGS) entry which is preliminary data.</text>
</comment>
<gene>
    <name evidence="1" type="ORF">EYC80_003326</name>
</gene>
<dbReference type="AlphaFoldDB" id="A0A5N6KEP7"/>
<name>A0A5N6KEP7_MONLA</name>